<dbReference type="Proteomes" id="UP001195483">
    <property type="component" value="Unassembled WGS sequence"/>
</dbReference>
<reference evidence="2" key="1">
    <citation type="journal article" date="2021" name="Genome Biol. Evol.">
        <title>A High-Quality Reference Genome for a Parasitic Bivalve with Doubly Uniparental Inheritance (Bivalvia: Unionida).</title>
        <authorList>
            <person name="Smith C.H."/>
        </authorList>
    </citation>
    <scope>NUCLEOTIDE SEQUENCE</scope>
    <source>
        <strain evidence="2">CHS0354</strain>
    </source>
</reference>
<evidence type="ECO:0000313" key="3">
    <source>
        <dbReference type="Proteomes" id="UP001195483"/>
    </source>
</evidence>
<reference evidence="2" key="3">
    <citation type="submission" date="2023-05" db="EMBL/GenBank/DDBJ databases">
        <authorList>
            <person name="Smith C.H."/>
        </authorList>
    </citation>
    <scope>NUCLEOTIDE SEQUENCE</scope>
    <source>
        <strain evidence="2">CHS0354</strain>
        <tissue evidence="2">Mantle</tissue>
    </source>
</reference>
<evidence type="ECO:0000313" key="2">
    <source>
        <dbReference type="EMBL" id="KAK3588593.1"/>
    </source>
</evidence>
<reference evidence="2" key="2">
    <citation type="journal article" date="2021" name="Genome Biol. Evol.">
        <title>Developing a high-quality reference genome for a parasitic bivalve with doubly uniparental inheritance (Bivalvia: Unionida).</title>
        <authorList>
            <person name="Smith C.H."/>
        </authorList>
    </citation>
    <scope>NUCLEOTIDE SEQUENCE</scope>
    <source>
        <strain evidence="2">CHS0354</strain>
        <tissue evidence="2">Mantle</tissue>
    </source>
</reference>
<keyword evidence="1" id="KW-0732">Signal</keyword>
<gene>
    <name evidence="2" type="ORF">CHS0354_001918</name>
</gene>
<feature type="chain" id="PRO_5042266938" evidence="1">
    <location>
        <begin position="23"/>
        <end position="203"/>
    </location>
</feature>
<organism evidence="2 3">
    <name type="scientific">Potamilus streckersoni</name>
    <dbReference type="NCBI Taxonomy" id="2493646"/>
    <lineage>
        <taxon>Eukaryota</taxon>
        <taxon>Metazoa</taxon>
        <taxon>Spiralia</taxon>
        <taxon>Lophotrochozoa</taxon>
        <taxon>Mollusca</taxon>
        <taxon>Bivalvia</taxon>
        <taxon>Autobranchia</taxon>
        <taxon>Heteroconchia</taxon>
        <taxon>Palaeoheterodonta</taxon>
        <taxon>Unionida</taxon>
        <taxon>Unionoidea</taxon>
        <taxon>Unionidae</taxon>
        <taxon>Ambleminae</taxon>
        <taxon>Lampsilini</taxon>
        <taxon>Potamilus</taxon>
    </lineage>
</organism>
<protein>
    <submittedName>
        <fullName evidence="2">Uncharacterized protein</fullName>
    </submittedName>
</protein>
<name>A0AAE0SBP1_9BIVA</name>
<proteinExistence type="predicted"/>
<feature type="signal peptide" evidence="1">
    <location>
        <begin position="1"/>
        <end position="22"/>
    </location>
</feature>
<evidence type="ECO:0000256" key="1">
    <source>
        <dbReference type="SAM" id="SignalP"/>
    </source>
</evidence>
<keyword evidence="3" id="KW-1185">Reference proteome</keyword>
<dbReference type="EMBL" id="JAEAOA010000183">
    <property type="protein sequence ID" value="KAK3588593.1"/>
    <property type="molecule type" value="Genomic_DNA"/>
</dbReference>
<accession>A0AAE0SBP1</accession>
<sequence length="203" mass="23838">MIVRNVILPLLIGMLLQPVVHTQECSDTLPQDVLIEAAFLPADNITVYPSALMTSLIANLSRDIQESIRASQADTIFTQSEDANFANYYYEDLCPTYDFLLPFDRWYFYYSSLQMKCFSLQPLRIKWCRTRYCSLESTKIFRWWHRCIQEWGNYYFWAVGVNQKGVWSLRYVKWKLPIGCSCKRYYKYTAEVCKASEALASSP</sequence>
<comment type="caution">
    <text evidence="2">The sequence shown here is derived from an EMBL/GenBank/DDBJ whole genome shotgun (WGS) entry which is preliminary data.</text>
</comment>
<dbReference type="AlphaFoldDB" id="A0AAE0SBP1"/>